<name>A0A8J5JTR3_HOMAM</name>
<keyword evidence="2" id="KW-0732">Signal</keyword>
<gene>
    <name evidence="3" type="ORF">Hamer_G019943</name>
</gene>
<comment type="caution">
    <text evidence="3">The sequence shown here is derived from an EMBL/GenBank/DDBJ whole genome shotgun (WGS) entry which is preliminary data.</text>
</comment>
<dbReference type="Proteomes" id="UP000747542">
    <property type="component" value="Unassembled WGS sequence"/>
</dbReference>
<accession>A0A8J5JTR3</accession>
<reference evidence="3" key="1">
    <citation type="journal article" date="2021" name="Sci. Adv.">
        <title>The American lobster genome reveals insights on longevity, neural, and immune adaptations.</title>
        <authorList>
            <person name="Polinski J.M."/>
            <person name="Zimin A.V."/>
            <person name="Clark K.F."/>
            <person name="Kohn A.B."/>
            <person name="Sadowski N."/>
            <person name="Timp W."/>
            <person name="Ptitsyn A."/>
            <person name="Khanna P."/>
            <person name="Romanova D.Y."/>
            <person name="Williams P."/>
            <person name="Greenwood S.J."/>
            <person name="Moroz L.L."/>
            <person name="Walt D.R."/>
            <person name="Bodnar A.G."/>
        </authorList>
    </citation>
    <scope>NUCLEOTIDE SEQUENCE</scope>
    <source>
        <strain evidence="3">GMGI-L3</strain>
    </source>
</reference>
<evidence type="ECO:0000256" key="1">
    <source>
        <dbReference type="SAM" id="MobiDB-lite"/>
    </source>
</evidence>
<evidence type="ECO:0000256" key="2">
    <source>
        <dbReference type="SAM" id="SignalP"/>
    </source>
</evidence>
<keyword evidence="4" id="KW-1185">Reference proteome</keyword>
<dbReference type="OrthoDB" id="10577777at2759"/>
<dbReference type="EMBL" id="JAHLQT010028706">
    <property type="protein sequence ID" value="KAG7161928.1"/>
    <property type="molecule type" value="Genomic_DNA"/>
</dbReference>
<organism evidence="3 4">
    <name type="scientific">Homarus americanus</name>
    <name type="common">American lobster</name>
    <dbReference type="NCBI Taxonomy" id="6706"/>
    <lineage>
        <taxon>Eukaryota</taxon>
        <taxon>Metazoa</taxon>
        <taxon>Ecdysozoa</taxon>
        <taxon>Arthropoda</taxon>
        <taxon>Crustacea</taxon>
        <taxon>Multicrustacea</taxon>
        <taxon>Malacostraca</taxon>
        <taxon>Eumalacostraca</taxon>
        <taxon>Eucarida</taxon>
        <taxon>Decapoda</taxon>
        <taxon>Pleocyemata</taxon>
        <taxon>Astacidea</taxon>
        <taxon>Nephropoidea</taxon>
        <taxon>Nephropidae</taxon>
        <taxon>Homarus</taxon>
    </lineage>
</organism>
<proteinExistence type="predicted"/>
<protein>
    <submittedName>
        <fullName evidence="3">Uncharacterized protein</fullName>
    </submittedName>
</protein>
<feature type="compositionally biased region" description="Basic residues" evidence="1">
    <location>
        <begin position="128"/>
        <end position="149"/>
    </location>
</feature>
<feature type="chain" id="PRO_5035291687" evidence="2">
    <location>
        <begin position="21"/>
        <end position="190"/>
    </location>
</feature>
<evidence type="ECO:0000313" key="3">
    <source>
        <dbReference type="EMBL" id="KAG7161928.1"/>
    </source>
</evidence>
<evidence type="ECO:0000313" key="4">
    <source>
        <dbReference type="Proteomes" id="UP000747542"/>
    </source>
</evidence>
<feature type="region of interest" description="Disordered" evidence="1">
    <location>
        <begin position="125"/>
        <end position="149"/>
    </location>
</feature>
<dbReference type="AlphaFoldDB" id="A0A8J5JTR3"/>
<feature type="signal peptide" evidence="2">
    <location>
        <begin position="1"/>
        <end position="20"/>
    </location>
</feature>
<sequence>MKVLISVFLTVTLLVLSIHAHRHLHREGAQCGGSFRNKIEIITNLTLEECQLNDTSICLNNQMTCLKELKQELPSNITAFKIETKENITLCASNLQINITLPDSFLSTTSSEGNLFGGGRGPHGLGRGSRRFRRQSWSRQYGRSRGRHHGRPENLLRLLGIPDDQLLPMISCLMELSGLMDTYRVCISQF</sequence>